<gene>
    <name evidence="2" type="ORF">ACFPN2_35655</name>
</gene>
<evidence type="ECO:0000256" key="1">
    <source>
        <dbReference type="SAM" id="SignalP"/>
    </source>
</evidence>
<dbReference type="Pfam" id="PF05960">
    <property type="entry name" value="DUF885"/>
    <property type="match status" value="1"/>
</dbReference>
<comment type="caution">
    <text evidence="2">The sequence shown here is derived from an EMBL/GenBank/DDBJ whole genome shotgun (WGS) entry which is preliminary data.</text>
</comment>
<dbReference type="EMBL" id="JBHSDU010000015">
    <property type="protein sequence ID" value="MFC4314457.1"/>
    <property type="molecule type" value="Genomic_DNA"/>
</dbReference>
<dbReference type="InterPro" id="IPR010281">
    <property type="entry name" value="DUF885"/>
</dbReference>
<proteinExistence type="predicted"/>
<dbReference type="PANTHER" id="PTHR33361">
    <property type="entry name" value="GLR0591 PROTEIN"/>
    <property type="match status" value="1"/>
</dbReference>
<evidence type="ECO:0000313" key="3">
    <source>
        <dbReference type="Proteomes" id="UP001595904"/>
    </source>
</evidence>
<accession>A0ABV8T5E5</accession>
<feature type="signal peptide" evidence="1">
    <location>
        <begin position="1"/>
        <end position="22"/>
    </location>
</feature>
<keyword evidence="1" id="KW-0732">Signal</keyword>
<protein>
    <submittedName>
        <fullName evidence="2">DUF885 domain-containing protein</fullName>
    </submittedName>
</protein>
<dbReference type="Proteomes" id="UP001595904">
    <property type="component" value="Unassembled WGS sequence"/>
</dbReference>
<organism evidence="2 3">
    <name type="scientific">Steroidobacter flavus</name>
    <dbReference type="NCBI Taxonomy" id="1842136"/>
    <lineage>
        <taxon>Bacteria</taxon>
        <taxon>Pseudomonadati</taxon>
        <taxon>Pseudomonadota</taxon>
        <taxon>Gammaproteobacteria</taxon>
        <taxon>Steroidobacterales</taxon>
        <taxon>Steroidobacteraceae</taxon>
        <taxon>Steroidobacter</taxon>
    </lineage>
</organism>
<name>A0ABV8T5E5_9GAMM</name>
<evidence type="ECO:0000313" key="2">
    <source>
        <dbReference type="EMBL" id="MFC4314457.1"/>
    </source>
</evidence>
<dbReference type="PANTHER" id="PTHR33361:SF2">
    <property type="entry name" value="DUF885 DOMAIN-CONTAINING PROTEIN"/>
    <property type="match status" value="1"/>
</dbReference>
<feature type="chain" id="PRO_5046477643" evidence="1">
    <location>
        <begin position="23"/>
        <end position="567"/>
    </location>
</feature>
<keyword evidence="3" id="KW-1185">Reference proteome</keyword>
<dbReference type="RefSeq" id="WP_380605645.1">
    <property type="nucleotide sequence ID" value="NZ_JBHSDU010000015.1"/>
</dbReference>
<sequence>MSRVRRLLACALLVSLPTAASVAESLNDVIAEYESLARETDTNEGPGWPDVSLAASQRRTTKFSELRDRLGKVDAPGEEDALTRELLLWRLNVLIEGARFDEDRIPFDSGDGFFNAATYAAQVTPIATEADATAWIARLQALPSYYDAQIANLKRGIKTGFTQPRSTAESALRSMKVAAEQSAADSPLLKPLASMPETIPEARQKALRAEAVGVVERFVKPAQRSLVTFFEKDYLPKARPKLGASTVKDGKAYYAFAVRRSTTTALTTDEVFDIGTAEVERIRAEMVGAQRAEGFQGTLREYLDDMNQRPGSHVPDIESYVDKAAGIGNRVSLELPRWFKTLPRLTWGVRIKPPELEAASGAYNLGDPEKGVAGAVVVGSQAYRSSVYGLTAWMLHEGVPGHHLQIALGQERLDLPKFRRRDDVTAFVEGWALYAERLGAEMGIYRSREERVQQLSFEMWRACRLVMDVGIHWKGWSYEQAAACLQENTALSPGSVEGETQRYISWPGQALAYKIGELRIRKIRAEAEQVLGSRFDIREFHDALIGSGPMPLDILDRHMRRWVERQR</sequence>
<reference evidence="3" key="1">
    <citation type="journal article" date="2019" name="Int. J. Syst. Evol. Microbiol.">
        <title>The Global Catalogue of Microorganisms (GCM) 10K type strain sequencing project: providing services to taxonomists for standard genome sequencing and annotation.</title>
        <authorList>
            <consortium name="The Broad Institute Genomics Platform"/>
            <consortium name="The Broad Institute Genome Sequencing Center for Infectious Disease"/>
            <person name="Wu L."/>
            <person name="Ma J."/>
        </authorList>
    </citation>
    <scope>NUCLEOTIDE SEQUENCE [LARGE SCALE GENOMIC DNA]</scope>
    <source>
        <strain evidence="3">CGMCC 1.10759</strain>
    </source>
</reference>